<dbReference type="EMBL" id="JAMYWD010000007">
    <property type="protein sequence ID" value="KAJ4965409.1"/>
    <property type="molecule type" value="Genomic_DNA"/>
</dbReference>
<evidence type="ECO:0000313" key="1">
    <source>
        <dbReference type="EMBL" id="KAJ4965409.1"/>
    </source>
</evidence>
<dbReference type="AlphaFoldDB" id="A0A9Q0K7P3"/>
<proteinExistence type="predicted"/>
<sequence length="166" mass="18356">MQKERSHHWIECGNTVTYEEQSLSHVCAMGMYLIVTSQSRSIEMEAPMESVGAVSLIPLTTRFGSGSRGYSEVYSGSKLTAGELGLNLKLSQGTGDDAKVRRWWVFASGMYSRAMGSKNQDMAMRKVPQPLQRVMITWLGLVNVMNRATSPSSHVEDEALKDDGSM</sequence>
<organism evidence="1 2">
    <name type="scientific">Protea cynaroides</name>
    <dbReference type="NCBI Taxonomy" id="273540"/>
    <lineage>
        <taxon>Eukaryota</taxon>
        <taxon>Viridiplantae</taxon>
        <taxon>Streptophyta</taxon>
        <taxon>Embryophyta</taxon>
        <taxon>Tracheophyta</taxon>
        <taxon>Spermatophyta</taxon>
        <taxon>Magnoliopsida</taxon>
        <taxon>Proteales</taxon>
        <taxon>Proteaceae</taxon>
        <taxon>Protea</taxon>
    </lineage>
</organism>
<keyword evidence="2" id="KW-1185">Reference proteome</keyword>
<evidence type="ECO:0000313" key="2">
    <source>
        <dbReference type="Proteomes" id="UP001141806"/>
    </source>
</evidence>
<name>A0A9Q0K7P3_9MAGN</name>
<reference evidence="1" key="1">
    <citation type="journal article" date="2023" name="Plant J.">
        <title>The genome of the king protea, Protea cynaroides.</title>
        <authorList>
            <person name="Chang J."/>
            <person name="Duong T.A."/>
            <person name="Schoeman C."/>
            <person name="Ma X."/>
            <person name="Roodt D."/>
            <person name="Barker N."/>
            <person name="Li Z."/>
            <person name="Van de Peer Y."/>
            <person name="Mizrachi E."/>
        </authorList>
    </citation>
    <scope>NUCLEOTIDE SEQUENCE</scope>
    <source>
        <tissue evidence="1">Young leaves</tissue>
    </source>
</reference>
<gene>
    <name evidence="1" type="ORF">NE237_017258</name>
</gene>
<dbReference type="Proteomes" id="UP001141806">
    <property type="component" value="Unassembled WGS sequence"/>
</dbReference>
<accession>A0A9Q0K7P3</accession>
<comment type="caution">
    <text evidence="1">The sequence shown here is derived from an EMBL/GenBank/DDBJ whole genome shotgun (WGS) entry which is preliminary data.</text>
</comment>
<protein>
    <submittedName>
        <fullName evidence="1">Uncharacterized protein</fullName>
    </submittedName>
</protein>